<dbReference type="GO" id="GO:0005737">
    <property type="term" value="C:cytoplasm"/>
    <property type="evidence" value="ECO:0007669"/>
    <property type="project" value="UniProtKB-SubCell"/>
</dbReference>
<evidence type="ECO:0000256" key="5">
    <source>
        <dbReference type="ARBA" id="ARBA00023054"/>
    </source>
</evidence>
<proteinExistence type="predicted"/>
<feature type="domain" description="RecF/RecN/SMC N-terminal" evidence="7">
    <location>
        <begin position="98"/>
        <end position="183"/>
    </location>
</feature>
<evidence type="ECO:0000256" key="6">
    <source>
        <dbReference type="ARBA" id="ARBA00023125"/>
    </source>
</evidence>
<accession>A0AA35W1Z7</accession>
<dbReference type="Gene3D" id="3.40.50.300">
    <property type="entry name" value="P-loop containing nucleotide triphosphate hydrolases"/>
    <property type="match status" value="1"/>
</dbReference>
<name>A0AA35W1Z7_GEOBA</name>
<dbReference type="CDD" id="cd03278">
    <property type="entry name" value="ABC_SMC_barmotin"/>
    <property type="match status" value="1"/>
</dbReference>
<dbReference type="InterPro" id="IPR027417">
    <property type="entry name" value="P-loop_NTPase"/>
</dbReference>
<keyword evidence="3" id="KW-0547">Nucleotide-binding</keyword>
<sequence>MAIDEFDDLEARYDFLTTQRRDLEESIKATGDAIARINRTTRERFRDAFEAINTHFQDTFSTLFGGGRAGLVLLDETDLLESGIEIIAQPPGKRLQNIQLLSGGEKALSAMALMFAIFRYKPSPFCLLDEIDAPLDEANIGRFVEMLRGMQSDTQFILVTHNRKTMEIADRLYGVTMEEPGVSKLISVQLGQA</sequence>
<keyword evidence="2" id="KW-0963">Cytoplasm</keyword>
<dbReference type="AlphaFoldDB" id="A0AA35W1Z7"/>
<evidence type="ECO:0000256" key="3">
    <source>
        <dbReference type="ARBA" id="ARBA00022741"/>
    </source>
</evidence>
<evidence type="ECO:0000256" key="2">
    <source>
        <dbReference type="ARBA" id="ARBA00022490"/>
    </source>
</evidence>
<gene>
    <name evidence="8" type="ORF">GBAR_LOCUS4030</name>
</gene>
<dbReference type="Proteomes" id="UP001174909">
    <property type="component" value="Unassembled WGS sequence"/>
</dbReference>
<evidence type="ECO:0000313" key="9">
    <source>
        <dbReference type="Proteomes" id="UP001174909"/>
    </source>
</evidence>
<dbReference type="GO" id="GO:0005524">
    <property type="term" value="F:ATP binding"/>
    <property type="evidence" value="ECO:0007669"/>
    <property type="project" value="UniProtKB-KW"/>
</dbReference>
<organism evidence="8 9">
    <name type="scientific">Geodia barretti</name>
    <name type="common">Barrett's horny sponge</name>
    <dbReference type="NCBI Taxonomy" id="519541"/>
    <lineage>
        <taxon>Eukaryota</taxon>
        <taxon>Metazoa</taxon>
        <taxon>Porifera</taxon>
        <taxon>Demospongiae</taxon>
        <taxon>Heteroscleromorpha</taxon>
        <taxon>Tetractinellida</taxon>
        <taxon>Astrophorina</taxon>
        <taxon>Geodiidae</taxon>
        <taxon>Geodia</taxon>
    </lineage>
</organism>
<dbReference type="Pfam" id="PF02463">
    <property type="entry name" value="SMC_N"/>
    <property type="match status" value="1"/>
</dbReference>
<dbReference type="EMBL" id="CASHTH010000573">
    <property type="protein sequence ID" value="CAI8004933.1"/>
    <property type="molecule type" value="Genomic_DNA"/>
</dbReference>
<evidence type="ECO:0000256" key="1">
    <source>
        <dbReference type="ARBA" id="ARBA00004496"/>
    </source>
</evidence>
<comment type="caution">
    <text evidence="8">The sequence shown here is derived from an EMBL/GenBank/DDBJ whole genome shotgun (WGS) entry which is preliminary data.</text>
</comment>
<evidence type="ECO:0000313" key="8">
    <source>
        <dbReference type="EMBL" id="CAI8004933.1"/>
    </source>
</evidence>
<protein>
    <submittedName>
        <fullName evidence="8">Chromosome partition protein Smc</fullName>
    </submittedName>
</protein>
<keyword evidence="5" id="KW-0175">Coiled coil</keyword>
<comment type="subcellular location">
    <subcellularLocation>
        <location evidence="1">Cytoplasm</location>
    </subcellularLocation>
</comment>
<dbReference type="FunFam" id="3.40.50.300:FF:000901">
    <property type="entry name" value="Chromosome partition protein Smc"/>
    <property type="match status" value="1"/>
</dbReference>
<dbReference type="InterPro" id="IPR050308">
    <property type="entry name" value="MukB/SMC"/>
</dbReference>
<keyword evidence="4" id="KW-0067">ATP-binding</keyword>
<dbReference type="InterPro" id="IPR003395">
    <property type="entry name" value="RecF/RecN/SMC_N"/>
</dbReference>
<dbReference type="GO" id="GO:0003677">
    <property type="term" value="F:DNA binding"/>
    <property type="evidence" value="ECO:0007669"/>
    <property type="project" value="UniProtKB-KW"/>
</dbReference>
<evidence type="ECO:0000256" key="4">
    <source>
        <dbReference type="ARBA" id="ARBA00022840"/>
    </source>
</evidence>
<reference evidence="8" key="1">
    <citation type="submission" date="2023-03" db="EMBL/GenBank/DDBJ databases">
        <authorList>
            <person name="Steffen K."/>
            <person name="Cardenas P."/>
        </authorList>
    </citation>
    <scope>NUCLEOTIDE SEQUENCE</scope>
</reference>
<dbReference type="PANTHER" id="PTHR42963">
    <property type="entry name" value="CHROMOSOME PARTITION PROTEIN MUKB"/>
    <property type="match status" value="1"/>
</dbReference>
<dbReference type="PANTHER" id="PTHR42963:SF1">
    <property type="entry name" value="DUF4476 DOMAIN-CONTAINING PROTEIN"/>
    <property type="match status" value="1"/>
</dbReference>
<dbReference type="SUPFAM" id="SSF52540">
    <property type="entry name" value="P-loop containing nucleoside triphosphate hydrolases"/>
    <property type="match status" value="1"/>
</dbReference>
<evidence type="ECO:0000259" key="7">
    <source>
        <dbReference type="Pfam" id="PF02463"/>
    </source>
</evidence>
<keyword evidence="6" id="KW-0238">DNA-binding</keyword>
<keyword evidence="9" id="KW-1185">Reference proteome</keyword>